<proteinExistence type="predicted"/>
<gene>
    <name evidence="1" type="ORF">GN277_09010</name>
</gene>
<accession>A0A7X3MFR1</accession>
<comment type="caution">
    <text evidence="1">The sequence shown here is derived from an EMBL/GenBank/DDBJ whole genome shotgun (WGS) entry which is preliminary data.</text>
</comment>
<dbReference type="AlphaFoldDB" id="A0A7X3MFR1"/>
<name>A0A7X3MFR1_9FIRM</name>
<evidence type="ECO:0000313" key="1">
    <source>
        <dbReference type="EMBL" id="MXP75517.1"/>
    </source>
</evidence>
<organism evidence="1 2">
    <name type="scientific">Sporofaciens musculi</name>
    <dbReference type="NCBI Taxonomy" id="2681861"/>
    <lineage>
        <taxon>Bacteria</taxon>
        <taxon>Bacillati</taxon>
        <taxon>Bacillota</taxon>
        <taxon>Clostridia</taxon>
        <taxon>Lachnospirales</taxon>
        <taxon>Lachnospiraceae</taxon>
        <taxon>Sporofaciens</taxon>
    </lineage>
</organism>
<dbReference type="EMBL" id="WUQX01000001">
    <property type="protein sequence ID" value="MXP75517.1"/>
    <property type="molecule type" value="Genomic_DNA"/>
</dbReference>
<dbReference type="Gene3D" id="3.80.10.10">
    <property type="entry name" value="Ribonuclease Inhibitor"/>
    <property type="match status" value="1"/>
</dbReference>
<evidence type="ECO:0000313" key="2">
    <source>
        <dbReference type="Proteomes" id="UP000460412"/>
    </source>
</evidence>
<keyword evidence="2" id="KW-1185">Reference proteome</keyword>
<dbReference type="RefSeq" id="WP_159750769.1">
    <property type="nucleotide sequence ID" value="NZ_WUQX01000001.1"/>
</dbReference>
<dbReference type="Proteomes" id="UP000460412">
    <property type="component" value="Unassembled WGS sequence"/>
</dbReference>
<reference evidence="1 2" key="1">
    <citation type="submission" date="2019-12" db="EMBL/GenBank/DDBJ databases">
        <title>Sporaefaciens musculi gen. nov., sp. nov., a novel bacterium isolated from the caecum of an obese mouse.</title>
        <authorList>
            <person name="Rasmussen T.S."/>
            <person name="Streidl T."/>
            <person name="Hitch T.C.A."/>
            <person name="Wortmann E."/>
            <person name="Deptula P."/>
            <person name="Hansen M."/>
            <person name="Nielsen D.S."/>
            <person name="Clavel T."/>
            <person name="Vogensen F.K."/>
        </authorList>
    </citation>
    <scope>NUCLEOTIDE SEQUENCE [LARGE SCALE GENOMIC DNA]</scope>
    <source>
        <strain evidence="1 2">WCA-9-b2</strain>
    </source>
</reference>
<sequence length="294" mass="32416">MEAVLRVRFSGIVMPWKEVIRGCLVILLLGILCLCVQNYARRNEAVESLPAGSQVKQRTVAVGLEADFTESFKPTAMDIRKRLKALDTDLSAAVKPVPIQNSLAKSYTLPEIDLGLPDEAFINEAIIEERTESVVIEELPAIDVPEAPKENIVPENPTVPDITDIPEENVVPENPTVPEEPAALDEIAGFILDEEGYITGYTERVVIRDDLLIIPESESLVGIRSGAFHGLSENIIEVYLPAKLCDIEPGAFDVFPNLMFVEVSGDNPYYYSLNGLLYHVSGEEVFCPMGRTTE</sequence>
<protein>
    <submittedName>
        <fullName evidence="1">Uncharacterized protein</fullName>
    </submittedName>
</protein>
<dbReference type="InterPro" id="IPR032675">
    <property type="entry name" value="LRR_dom_sf"/>
</dbReference>